<dbReference type="EMBL" id="CP064948">
    <property type="protein sequence ID" value="QPH51908.1"/>
    <property type="molecule type" value="Genomic_DNA"/>
</dbReference>
<name>A0A7S9QAK5_9PSED</name>
<dbReference type="Proteomes" id="UP000594430">
    <property type="component" value="Plasmid pVIM-24-ZDHY414"/>
</dbReference>
<geneLocation type="plasmid" evidence="1 2">
    <name>pVIM-24-ZDHY414</name>
</geneLocation>
<evidence type="ECO:0000313" key="1">
    <source>
        <dbReference type="EMBL" id="QPH51908.1"/>
    </source>
</evidence>
<sequence length="165" mass="18334">MQCSVSPLTIVAQCSVPSVVICASHPTLGPVYWCFTDGADHNAPSCYTLTTNRESALTLRKGWREGIIAWNHRDHMAKVMADENQFLETYDLDESEDGTWATATILGGMLKALQERSGQSPEGFSAWLTEAAWLDEEVQDEGIESSETYLIPQLKPVNAWQRIQA</sequence>
<protein>
    <submittedName>
        <fullName evidence="1">Uncharacterized protein</fullName>
    </submittedName>
</protein>
<reference evidence="1 2" key="1">
    <citation type="submission" date="2020-11" db="EMBL/GenBank/DDBJ databases">
        <title>Pseudomonas fulva producing VIM-24.</title>
        <authorList>
            <person name="Liu S."/>
        </authorList>
    </citation>
    <scope>NUCLEOTIDE SEQUENCE [LARGE SCALE GENOMIC DNA]</scope>
    <source>
        <strain evidence="1 2">ZDHY414</strain>
        <plasmid evidence="1 2">pVIM-24-ZDHY414</plasmid>
    </source>
</reference>
<dbReference type="RefSeq" id="WP_139813980.1">
    <property type="nucleotide sequence ID" value="NZ_CP064948.1"/>
</dbReference>
<dbReference type="AlphaFoldDB" id="A0A7S9QAK5"/>
<accession>A0A7S9QAK5</accession>
<proteinExistence type="predicted"/>
<organism evidence="1 2">
    <name type="scientific">Pseudomonas fulva</name>
    <dbReference type="NCBI Taxonomy" id="47880"/>
    <lineage>
        <taxon>Bacteria</taxon>
        <taxon>Pseudomonadati</taxon>
        <taxon>Pseudomonadota</taxon>
        <taxon>Gammaproteobacteria</taxon>
        <taxon>Pseudomonadales</taxon>
        <taxon>Pseudomonadaceae</taxon>
        <taxon>Pseudomonas</taxon>
    </lineage>
</organism>
<evidence type="ECO:0000313" key="2">
    <source>
        <dbReference type="Proteomes" id="UP000594430"/>
    </source>
</evidence>
<gene>
    <name evidence="1" type="ORF">IZU98_23790</name>
</gene>
<keyword evidence="1" id="KW-0614">Plasmid</keyword>